<name>A0A1L9SPU6_9EURO</name>
<keyword evidence="6 9" id="KW-1133">Transmembrane helix</keyword>
<dbReference type="GO" id="GO:0072657">
    <property type="term" value="P:protein localization to membrane"/>
    <property type="evidence" value="ECO:0007669"/>
    <property type="project" value="TreeGrafter"/>
</dbReference>
<dbReference type="Proteomes" id="UP000184188">
    <property type="component" value="Unassembled WGS sequence"/>
</dbReference>
<dbReference type="PANTHER" id="PTHR10766:SF55">
    <property type="entry name" value="TRANSMEMBRANE 9 SUPERFAMILY MEMBER 4"/>
    <property type="match status" value="1"/>
</dbReference>
<protein>
    <recommendedName>
        <fullName evidence="9">Transmembrane 9 superfamily member</fullName>
    </recommendedName>
</protein>
<dbReference type="OrthoDB" id="1666796at2759"/>
<evidence type="ECO:0000256" key="9">
    <source>
        <dbReference type="RuleBase" id="RU363079"/>
    </source>
</evidence>
<feature type="signal peptide" evidence="9">
    <location>
        <begin position="1"/>
        <end position="25"/>
    </location>
</feature>
<dbReference type="GO" id="GO:0016020">
    <property type="term" value="C:membrane"/>
    <property type="evidence" value="ECO:0007669"/>
    <property type="project" value="UniProtKB-SubCell"/>
</dbReference>
<evidence type="ECO:0000256" key="7">
    <source>
        <dbReference type="ARBA" id="ARBA00023034"/>
    </source>
</evidence>
<sequence>MAIAWALRPRRWALWLLLLVSCARAFYIPGYSIKSYRDEEPIPLLVNKIFSDHTQLQYAYFDLPFVCPPSGEKHGGSPFGSGQSVSLNLGEVLRGDRIMTSDFELLMGKDVQCQALCTQEVGRQDVKRARQLIKQGYVAEWIADNLPGATSFVTVDRSRKYYATGFKLGYQDFSPADGKPRYFINNHFTIVIRWRKAPGKAGDDGGKAVVGFEVYPKSIAASEHESKGCPKNPHDDHLGLELNLPFDMAKLREKYPSSSYIPEEDDDLDDGATLKIPYTYSVFFQEENNVEWSNRWDLYFSNQEEGSMTHWLAILNSLTISGVLGVTVLVIWSRTVQGDIKGRGDGAMEDGKLKRSSRTKLPNKEGLLDQSAADVERDGDLSSDDEAGEDMTGWKLLHGDVFRVPAYSGLLAPLVGSGMQLLFMAAGLLLLSCLGVLNPSFRGGFVSVGMGLFVFAGLFSGYFSGRLYKTFGGVNWRKNTIITALFFPGLTFCLVFILNLFVWAQASSTAIPFGTLVGLLALWLLIQVPLVYVGSWFGFVRATAWEHPTKTNSIPRQIPPQPWYLRDTYGAVLTGLVPFAVLFIELLFVFKNLWQDKSGYYYVFGFLSVVCTILIVTVSEVTIIATYSQLCAENYHWWWHSFLTGGSSAFWVFAYCIWYHFFKLHVTGFVSSLFFFSYSFLACAVYGLLTGTVGFLTAYAFVRRMYRYVDLKKPYPPTYLPFLALEPLLTSTVRSKWTDVD</sequence>
<dbReference type="PANTHER" id="PTHR10766">
    <property type="entry name" value="TRANSMEMBRANE 9 SUPERFAMILY PROTEIN"/>
    <property type="match status" value="1"/>
</dbReference>
<keyword evidence="7" id="KW-0333">Golgi apparatus</keyword>
<dbReference type="RefSeq" id="XP_022583604.1">
    <property type="nucleotide sequence ID" value="XM_022728942.1"/>
</dbReference>
<reference evidence="11" key="1">
    <citation type="journal article" date="2017" name="Genome Biol.">
        <title>Comparative genomics reveals high biological diversity and specific adaptations in the industrially and medically important fungal genus Aspergillus.</title>
        <authorList>
            <person name="de Vries R.P."/>
            <person name="Riley R."/>
            <person name="Wiebenga A."/>
            <person name="Aguilar-Osorio G."/>
            <person name="Amillis S."/>
            <person name="Uchima C.A."/>
            <person name="Anderluh G."/>
            <person name="Asadollahi M."/>
            <person name="Askin M."/>
            <person name="Barry K."/>
            <person name="Battaglia E."/>
            <person name="Bayram O."/>
            <person name="Benocci T."/>
            <person name="Braus-Stromeyer S.A."/>
            <person name="Caldana C."/>
            <person name="Canovas D."/>
            <person name="Cerqueira G.C."/>
            <person name="Chen F."/>
            <person name="Chen W."/>
            <person name="Choi C."/>
            <person name="Clum A."/>
            <person name="Dos Santos R.A."/>
            <person name="Damasio A.R."/>
            <person name="Diallinas G."/>
            <person name="Emri T."/>
            <person name="Fekete E."/>
            <person name="Flipphi M."/>
            <person name="Freyberg S."/>
            <person name="Gallo A."/>
            <person name="Gournas C."/>
            <person name="Habgood R."/>
            <person name="Hainaut M."/>
            <person name="Harispe M.L."/>
            <person name="Henrissat B."/>
            <person name="Hilden K.S."/>
            <person name="Hope R."/>
            <person name="Hossain A."/>
            <person name="Karabika E."/>
            <person name="Karaffa L."/>
            <person name="Karanyi Z."/>
            <person name="Krasevec N."/>
            <person name="Kuo A."/>
            <person name="Kusch H."/>
            <person name="LaButti K."/>
            <person name="Lagendijk E.L."/>
            <person name="Lapidus A."/>
            <person name="Levasseur A."/>
            <person name="Lindquist E."/>
            <person name="Lipzen A."/>
            <person name="Logrieco A.F."/>
            <person name="MacCabe A."/>
            <person name="Maekelae M.R."/>
            <person name="Malavazi I."/>
            <person name="Melin P."/>
            <person name="Meyer V."/>
            <person name="Mielnichuk N."/>
            <person name="Miskei M."/>
            <person name="Molnar A.P."/>
            <person name="Mule G."/>
            <person name="Ngan C.Y."/>
            <person name="Orejas M."/>
            <person name="Orosz E."/>
            <person name="Ouedraogo J.P."/>
            <person name="Overkamp K.M."/>
            <person name="Park H.-S."/>
            <person name="Perrone G."/>
            <person name="Piumi F."/>
            <person name="Punt P.J."/>
            <person name="Ram A.F."/>
            <person name="Ramon A."/>
            <person name="Rauscher S."/>
            <person name="Record E."/>
            <person name="Riano-Pachon D.M."/>
            <person name="Robert V."/>
            <person name="Roehrig J."/>
            <person name="Ruller R."/>
            <person name="Salamov A."/>
            <person name="Salih N.S."/>
            <person name="Samson R.A."/>
            <person name="Sandor E."/>
            <person name="Sanguinetti M."/>
            <person name="Schuetze T."/>
            <person name="Sepcic K."/>
            <person name="Shelest E."/>
            <person name="Sherlock G."/>
            <person name="Sophianopoulou V."/>
            <person name="Squina F.M."/>
            <person name="Sun H."/>
            <person name="Susca A."/>
            <person name="Todd R.B."/>
            <person name="Tsang A."/>
            <person name="Unkles S.E."/>
            <person name="van de Wiele N."/>
            <person name="van Rossen-Uffink D."/>
            <person name="Oliveira J.V."/>
            <person name="Vesth T.C."/>
            <person name="Visser J."/>
            <person name="Yu J.-H."/>
            <person name="Zhou M."/>
            <person name="Andersen M.R."/>
            <person name="Archer D.B."/>
            <person name="Baker S.E."/>
            <person name="Benoit I."/>
            <person name="Brakhage A.A."/>
            <person name="Braus G.H."/>
            <person name="Fischer R."/>
            <person name="Frisvad J.C."/>
            <person name="Goldman G.H."/>
            <person name="Houbraken J."/>
            <person name="Oakley B."/>
            <person name="Pocsi I."/>
            <person name="Scazzocchio C."/>
            <person name="Seiboth B."/>
            <person name="vanKuyk P.A."/>
            <person name="Wortman J."/>
            <person name="Dyer P.S."/>
            <person name="Grigoriev I.V."/>
        </authorList>
    </citation>
    <scope>NUCLEOTIDE SEQUENCE [LARGE SCALE GENOMIC DNA]</scope>
    <source>
        <strain evidence="11">CBS 506.65</strain>
    </source>
</reference>
<dbReference type="VEuPathDB" id="FungiDB:ASPZODRAFT_60728"/>
<keyword evidence="11" id="KW-1185">Reference proteome</keyword>
<evidence type="ECO:0000256" key="4">
    <source>
        <dbReference type="ARBA" id="ARBA00022692"/>
    </source>
</evidence>
<feature type="chain" id="PRO_5011814001" description="Transmembrane 9 superfamily member" evidence="9">
    <location>
        <begin position="26"/>
        <end position="741"/>
    </location>
</feature>
<evidence type="ECO:0000256" key="1">
    <source>
        <dbReference type="ARBA" id="ARBA00004141"/>
    </source>
</evidence>
<dbReference type="InterPro" id="IPR004240">
    <property type="entry name" value="EMP70"/>
</dbReference>
<feature type="transmembrane region" description="Helical" evidence="9">
    <location>
        <begin position="510"/>
        <end position="533"/>
    </location>
</feature>
<feature type="transmembrane region" description="Helical" evidence="9">
    <location>
        <begin position="637"/>
        <end position="661"/>
    </location>
</feature>
<evidence type="ECO:0000256" key="3">
    <source>
        <dbReference type="ARBA" id="ARBA00005227"/>
    </source>
</evidence>
<dbReference type="EMBL" id="KV878338">
    <property type="protein sequence ID" value="OJJ49094.1"/>
    <property type="molecule type" value="Genomic_DNA"/>
</dbReference>
<feature type="transmembrane region" description="Helical" evidence="9">
    <location>
        <begin position="311"/>
        <end position="332"/>
    </location>
</feature>
<evidence type="ECO:0000256" key="6">
    <source>
        <dbReference type="ARBA" id="ARBA00022989"/>
    </source>
</evidence>
<proteinExistence type="inferred from homology"/>
<keyword evidence="5 9" id="KW-0732">Signal</keyword>
<keyword evidence="8 9" id="KW-0472">Membrane</keyword>
<feature type="transmembrane region" description="Helical" evidence="9">
    <location>
        <begin position="673"/>
        <end position="702"/>
    </location>
</feature>
<evidence type="ECO:0000313" key="11">
    <source>
        <dbReference type="Proteomes" id="UP000184188"/>
    </source>
</evidence>
<comment type="similarity">
    <text evidence="3 9">Belongs to the nonaspanin (TM9SF) (TC 9.A.2) family.</text>
</comment>
<feature type="transmembrane region" description="Helical" evidence="9">
    <location>
        <begin position="569"/>
        <end position="590"/>
    </location>
</feature>
<evidence type="ECO:0000256" key="8">
    <source>
        <dbReference type="ARBA" id="ARBA00023136"/>
    </source>
</evidence>
<evidence type="ECO:0000256" key="2">
    <source>
        <dbReference type="ARBA" id="ARBA00004555"/>
    </source>
</evidence>
<evidence type="ECO:0000313" key="10">
    <source>
        <dbReference type="EMBL" id="OJJ49094.1"/>
    </source>
</evidence>
<feature type="transmembrane region" description="Helical" evidence="9">
    <location>
        <begin position="602"/>
        <end position="625"/>
    </location>
</feature>
<organism evidence="10 11">
    <name type="scientific">Penicilliopsis zonata CBS 506.65</name>
    <dbReference type="NCBI Taxonomy" id="1073090"/>
    <lineage>
        <taxon>Eukaryota</taxon>
        <taxon>Fungi</taxon>
        <taxon>Dikarya</taxon>
        <taxon>Ascomycota</taxon>
        <taxon>Pezizomycotina</taxon>
        <taxon>Eurotiomycetes</taxon>
        <taxon>Eurotiomycetidae</taxon>
        <taxon>Eurotiales</taxon>
        <taxon>Aspergillaceae</taxon>
        <taxon>Penicilliopsis</taxon>
    </lineage>
</organism>
<keyword evidence="4 9" id="KW-0812">Transmembrane</keyword>
<feature type="transmembrane region" description="Helical" evidence="9">
    <location>
        <begin position="484"/>
        <end position="504"/>
    </location>
</feature>
<accession>A0A1L9SPU6</accession>
<dbReference type="GO" id="GO:0005794">
    <property type="term" value="C:Golgi apparatus"/>
    <property type="evidence" value="ECO:0007669"/>
    <property type="project" value="UniProtKB-SubCell"/>
</dbReference>
<comment type="subcellular location">
    <subcellularLocation>
        <location evidence="2">Golgi apparatus</location>
    </subcellularLocation>
    <subcellularLocation>
        <location evidence="1">Membrane</location>
        <topology evidence="1">Multi-pass membrane protein</topology>
    </subcellularLocation>
</comment>
<dbReference type="GeneID" id="34615406"/>
<gene>
    <name evidence="10" type="ORF">ASPZODRAFT_60728</name>
</gene>
<evidence type="ECO:0000256" key="5">
    <source>
        <dbReference type="ARBA" id="ARBA00022729"/>
    </source>
</evidence>
<feature type="transmembrane region" description="Helical" evidence="9">
    <location>
        <begin position="443"/>
        <end position="463"/>
    </location>
</feature>
<dbReference type="AlphaFoldDB" id="A0A1L9SPU6"/>
<feature type="transmembrane region" description="Helical" evidence="9">
    <location>
        <begin position="410"/>
        <end position="437"/>
    </location>
</feature>
<dbReference type="STRING" id="1073090.A0A1L9SPU6"/>
<dbReference type="Pfam" id="PF02990">
    <property type="entry name" value="EMP70"/>
    <property type="match status" value="1"/>
</dbReference>